<dbReference type="GO" id="GO:2001059">
    <property type="term" value="P:D-tagatose 6-phosphate catabolic process"/>
    <property type="evidence" value="ECO:0007669"/>
    <property type="project" value="UniProtKB-UniPathway"/>
</dbReference>
<comment type="catalytic activity">
    <reaction evidence="6 8">
        <text>beta-D-fructose 1-phosphate + ATP = beta-D-fructose 1,6-bisphosphate + ADP + H(+)</text>
        <dbReference type="Rhea" id="RHEA:14213"/>
        <dbReference type="ChEBI" id="CHEBI:15378"/>
        <dbReference type="ChEBI" id="CHEBI:30616"/>
        <dbReference type="ChEBI" id="CHEBI:32966"/>
        <dbReference type="ChEBI" id="CHEBI:138881"/>
        <dbReference type="ChEBI" id="CHEBI:456216"/>
        <dbReference type="EC" id="2.7.1.56"/>
    </reaction>
</comment>
<dbReference type="PROSITE" id="PS00584">
    <property type="entry name" value="PFKB_KINASES_2"/>
    <property type="match status" value="1"/>
</dbReference>
<keyword evidence="12" id="KW-1185">Reference proteome</keyword>
<dbReference type="STRING" id="46224.B4102_1315"/>
<dbReference type="KEGG" id="hspo:JGZ69_21270"/>
<dbReference type="GO" id="GO:0005524">
    <property type="term" value="F:ATP binding"/>
    <property type="evidence" value="ECO:0007669"/>
    <property type="project" value="UniProtKB-UniRule"/>
</dbReference>
<dbReference type="UniPathway" id="UPA00704">
    <property type="reaction ID" value="UER00715"/>
</dbReference>
<dbReference type="Proteomes" id="UP000595512">
    <property type="component" value="Chromosome"/>
</dbReference>
<evidence type="ECO:0000256" key="3">
    <source>
        <dbReference type="ARBA" id="ARBA00022741"/>
    </source>
</evidence>
<dbReference type="NCBIfam" id="TIGR03828">
    <property type="entry name" value="pfkB"/>
    <property type="match status" value="1"/>
</dbReference>
<name>A0A150L7E9_9BACI</name>
<dbReference type="InterPro" id="IPR029056">
    <property type="entry name" value="Ribokinase-like"/>
</dbReference>
<keyword evidence="4 8" id="KW-0418">Kinase</keyword>
<dbReference type="InterPro" id="IPR002173">
    <property type="entry name" value="Carboh/pur_kinase_PfkB_CS"/>
</dbReference>
<dbReference type="Gene3D" id="3.40.1190.20">
    <property type="match status" value="1"/>
</dbReference>
<dbReference type="EMBL" id="CP066701">
    <property type="protein sequence ID" value="QQX25198.1"/>
    <property type="molecule type" value="Genomic_DNA"/>
</dbReference>
<gene>
    <name evidence="11" type="primary">pfkB</name>
    <name evidence="10" type="ORF">B4102_1315</name>
    <name evidence="11" type="ORF">JGZ69_21270</name>
</gene>
<proteinExistence type="inferred from homology"/>
<keyword evidence="7" id="KW-0423">Lactose metabolism</keyword>
<dbReference type="GO" id="GO:0044281">
    <property type="term" value="P:small molecule metabolic process"/>
    <property type="evidence" value="ECO:0007669"/>
    <property type="project" value="UniProtKB-ARBA"/>
</dbReference>
<comment type="similarity">
    <text evidence="1">Belongs to the carbohydrate kinase pfkB family.</text>
</comment>
<dbReference type="FunFam" id="3.40.1190.20:FF:000001">
    <property type="entry name" value="Phosphofructokinase"/>
    <property type="match status" value="1"/>
</dbReference>
<dbReference type="NCBIfam" id="TIGR03168">
    <property type="entry name" value="1-PFK"/>
    <property type="match status" value="1"/>
</dbReference>
<keyword evidence="5 7" id="KW-0067">ATP-binding</keyword>
<dbReference type="PATRIC" id="fig|46224.3.peg.2550"/>
<dbReference type="PANTHER" id="PTHR46566">
    <property type="entry name" value="1-PHOSPHOFRUCTOKINASE-RELATED"/>
    <property type="match status" value="1"/>
</dbReference>
<dbReference type="Proteomes" id="UP000075666">
    <property type="component" value="Unassembled WGS sequence"/>
</dbReference>
<reference evidence="11 13" key="2">
    <citation type="submission" date="2020-12" db="EMBL/GenBank/DDBJ databases">
        <title>Taxonomic evaluation of the Bacillus sporothermodurans group of bacteria based on whole genome sequences.</title>
        <authorList>
            <person name="Fiedler G."/>
            <person name="Herbstmann A.-D."/>
            <person name="Doll E."/>
            <person name="Wenning M."/>
            <person name="Brinks E."/>
            <person name="Kabisch J."/>
            <person name="Breitenwieser F."/>
            <person name="Lappann M."/>
            <person name="Boehnlein C."/>
            <person name="Franz C."/>
        </authorList>
    </citation>
    <scope>NUCLEOTIDE SEQUENCE [LARGE SCALE GENOMIC DNA]</scope>
    <source>
        <strain evidence="11 13">DSM 10599</strain>
    </source>
</reference>
<dbReference type="InterPro" id="IPR017583">
    <property type="entry name" value="Tagatose/fructose_Pkinase"/>
</dbReference>
<dbReference type="GO" id="GO:0005829">
    <property type="term" value="C:cytosol"/>
    <property type="evidence" value="ECO:0007669"/>
    <property type="project" value="TreeGrafter"/>
</dbReference>
<dbReference type="GO" id="GO:0016052">
    <property type="term" value="P:carbohydrate catabolic process"/>
    <property type="evidence" value="ECO:0007669"/>
    <property type="project" value="UniProtKB-ARBA"/>
</dbReference>
<dbReference type="AlphaFoldDB" id="A0A150L7E9"/>
<organism evidence="10 12">
    <name type="scientific">Heyndrickxia sporothermodurans</name>
    <dbReference type="NCBI Taxonomy" id="46224"/>
    <lineage>
        <taxon>Bacteria</taxon>
        <taxon>Bacillati</taxon>
        <taxon>Bacillota</taxon>
        <taxon>Bacilli</taxon>
        <taxon>Bacillales</taxon>
        <taxon>Bacillaceae</taxon>
        <taxon>Heyndrickxia</taxon>
    </lineage>
</organism>
<dbReference type="EMBL" id="LQYN01000034">
    <property type="protein sequence ID" value="KYD08233.1"/>
    <property type="molecule type" value="Genomic_DNA"/>
</dbReference>
<dbReference type="EC" id="2.7.1.144" evidence="7"/>
<evidence type="ECO:0000256" key="1">
    <source>
        <dbReference type="ARBA" id="ARBA00005380"/>
    </source>
</evidence>
<evidence type="ECO:0000313" key="10">
    <source>
        <dbReference type="EMBL" id="KYD08233.1"/>
    </source>
</evidence>
<dbReference type="GO" id="GO:0009024">
    <property type="term" value="F:tagatose-6-phosphate kinase activity"/>
    <property type="evidence" value="ECO:0007669"/>
    <property type="project" value="UniProtKB-EC"/>
</dbReference>
<dbReference type="PROSITE" id="PS00583">
    <property type="entry name" value="PFKB_KINASES_1"/>
    <property type="match status" value="1"/>
</dbReference>
<dbReference type="GeneID" id="62497641"/>
<dbReference type="GO" id="GO:0008662">
    <property type="term" value="F:1-phosphofructokinase activity"/>
    <property type="evidence" value="ECO:0007669"/>
    <property type="project" value="UniProtKB-UniRule"/>
</dbReference>
<evidence type="ECO:0000256" key="4">
    <source>
        <dbReference type="ARBA" id="ARBA00022777"/>
    </source>
</evidence>
<protein>
    <recommendedName>
        <fullName evidence="7">Tagatose-6-phosphate kinase</fullName>
        <ecNumber evidence="7">2.7.1.144</ecNumber>
    </recommendedName>
</protein>
<keyword evidence="2 7" id="KW-0808">Transferase</keyword>
<dbReference type="InterPro" id="IPR011611">
    <property type="entry name" value="PfkB_dom"/>
</dbReference>
<dbReference type="InterPro" id="IPR022463">
    <property type="entry name" value="1-PFruKinase"/>
</dbReference>
<evidence type="ECO:0000313" key="11">
    <source>
        <dbReference type="EMBL" id="QQX25198.1"/>
    </source>
</evidence>
<dbReference type="PIRSF" id="PIRSF000535">
    <property type="entry name" value="1PFK/6PFK/LacC"/>
    <property type="match status" value="1"/>
</dbReference>
<dbReference type="Pfam" id="PF00294">
    <property type="entry name" value="PfkB"/>
    <property type="match status" value="1"/>
</dbReference>
<evidence type="ECO:0000313" key="13">
    <source>
        <dbReference type="Proteomes" id="UP000595512"/>
    </source>
</evidence>
<keyword evidence="3 7" id="KW-0547">Nucleotide-binding</keyword>
<evidence type="ECO:0000256" key="8">
    <source>
        <dbReference type="RuleBase" id="RU369061"/>
    </source>
</evidence>
<dbReference type="OrthoDB" id="9801219at2"/>
<evidence type="ECO:0000256" key="6">
    <source>
        <dbReference type="ARBA" id="ARBA00047745"/>
    </source>
</evidence>
<feature type="domain" description="Carbohydrate kinase PfkB" evidence="9">
    <location>
        <begin position="12"/>
        <end position="287"/>
    </location>
</feature>
<evidence type="ECO:0000259" key="9">
    <source>
        <dbReference type="Pfam" id="PF00294"/>
    </source>
</evidence>
<evidence type="ECO:0000256" key="5">
    <source>
        <dbReference type="ARBA" id="ARBA00022840"/>
    </source>
</evidence>
<dbReference type="GO" id="GO:0005988">
    <property type="term" value="P:lactose metabolic process"/>
    <property type="evidence" value="ECO:0007669"/>
    <property type="project" value="UniProtKB-KW"/>
</dbReference>
<reference evidence="10 12" key="1">
    <citation type="submission" date="2016-01" db="EMBL/GenBank/DDBJ databases">
        <title>Genome Sequences of Twelve Sporeforming Bacillus Species Isolated from Foods.</title>
        <authorList>
            <person name="Berendsen E.M."/>
            <person name="Wells-Bennik M.H."/>
            <person name="Krawcyk A.O."/>
            <person name="De Jong A."/>
            <person name="Holsappel S."/>
            <person name="Eijlander R.T."/>
            <person name="Kuipers O.P."/>
        </authorList>
    </citation>
    <scope>NUCLEOTIDE SEQUENCE [LARGE SCALE GENOMIC DNA]</scope>
    <source>
        <strain evidence="10 12">B4102</strain>
    </source>
</reference>
<evidence type="ECO:0000313" key="12">
    <source>
        <dbReference type="Proteomes" id="UP000075666"/>
    </source>
</evidence>
<comment type="function">
    <text evidence="8">Catalyzes the ATP-dependent phosphorylation of fructose-l-phosphate to fructose-l,6-bisphosphate.</text>
</comment>
<comment type="similarity">
    <text evidence="7">Belongs to the carbohydrate kinase PfkB family. LacC subfamily.</text>
</comment>
<evidence type="ECO:0000256" key="7">
    <source>
        <dbReference type="PIRNR" id="PIRNR000535"/>
    </source>
</evidence>
<evidence type="ECO:0000256" key="2">
    <source>
        <dbReference type="ARBA" id="ARBA00022679"/>
    </source>
</evidence>
<comment type="pathway">
    <text evidence="7">Carbohydrate metabolism; D-tagatose 6-phosphate degradation; D-glyceraldehyde 3-phosphate and glycerone phosphate from D-tagatose 6-phosphate: step 1/2.</text>
</comment>
<dbReference type="SUPFAM" id="SSF53613">
    <property type="entry name" value="Ribokinase-like"/>
    <property type="match status" value="1"/>
</dbReference>
<dbReference type="PANTHER" id="PTHR46566:SF1">
    <property type="entry name" value="1-PHOSPHOFRUCTOKINASE"/>
    <property type="match status" value="1"/>
</dbReference>
<comment type="catalytic activity">
    <reaction evidence="7">
        <text>D-tagatofuranose 6-phosphate + ATP = D-tagatofuranose 1,6-bisphosphate + ADP + H(+)</text>
        <dbReference type="Rhea" id="RHEA:12420"/>
        <dbReference type="ChEBI" id="CHEBI:15378"/>
        <dbReference type="ChEBI" id="CHEBI:30616"/>
        <dbReference type="ChEBI" id="CHEBI:58694"/>
        <dbReference type="ChEBI" id="CHEBI:58695"/>
        <dbReference type="ChEBI" id="CHEBI:456216"/>
        <dbReference type="EC" id="2.7.1.144"/>
    </reaction>
</comment>
<sequence>MIYTITLNPSLDYTVKVDNFQIGELNRSNEDYKVPGGKGINVSRVLKRLGVDSKALGFVGGFTGKYIEDYLKDEQIEVDFVKVAGDSRINIKLKTDVETEINGSGPNIGPAEFEKFIEKLDAANSKDIIVFSGSIPSTLPATIYKDLIEKGKQKGTLFVADVSGVALKNVIEAKPFLIKPNHHELGELFDKEITTIQDAYLYGKKLVDSGIENVIVSMADKGAVLITKTGAYHANVPKGTLVNSVGAGDSLVGGFLAAFVTGAPVEQAFRNGVSSGSATAFSMGLCTKEMVSNLLNQVKVTTL</sequence>
<accession>A0A150L7E9</accession>
<dbReference type="RefSeq" id="WP_066230286.1">
    <property type="nucleotide sequence ID" value="NZ_CP066701.1"/>
</dbReference>
<dbReference type="CDD" id="cd01164">
    <property type="entry name" value="FruK_PfkB_like"/>
    <property type="match status" value="1"/>
</dbReference>